<evidence type="ECO:0000259" key="5">
    <source>
        <dbReference type="Pfam" id="PF13693"/>
    </source>
</evidence>
<dbReference type="Pfam" id="PF13693">
    <property type="entry name" value="HTH_35"/>
    <property type="match status" value="1"/>
</dbReference>
<keyword evidence="7" id="KW-1185">Reference proteome</keyword>
<dbReference type="Proteomes" id="UP000035760">
    <property type="component" value="Unassembled WGS sequence"/>
</dbReference>
<evidence type="ECO:0000313" key="7">
    <source>
        <dbReference type="Proteomes" id="UP000035760"/>
    </source>
</evidence>
<gene>
    <name evidence="6" type="ORF">BN873_1050002</name>
</gene>
<dbReference type="Gene3D" id="1.10.260.40">
    <property type="entry name" value="lambda repressor-like DNA-binding domains"/>
    <property type="match status" value="1"/>
</dbReference>
<evidence type="ECO:0000256" key="4">
    <source>
        <dbReference type="ARBA" id="ARBA00023163"/>
    </source>
</evidence>
<feature type="domain" description="Ner winged helix-turn-helix DNA-binding" evidence="5">
    <location>
        <begin position="17"/>
        <end position="74"/>
    </location>
</feature>
<comment type="similarity">
    <text evidence="1">Belongs to the ner transcriptional regulatory family.</text>
</comment>
<dbReference type="AlphaFoldDB" id="W6M3Q9"/>
<proteinExistence type="inferred from homology"/>
<dbReference type="EMBL" id="CBTJ020000008">
    <property type="protein sequence ID" value="CDI01104.1"/>
    <property type="molecule type" value="Genomic_DNA"/>
</dbReference>
<name>W6M3Q9_9GAMM</name>
<dbReference type="GO" id="GO:0003677">
    <property type="term" value="F:DNA binding"/>
    <property type="evidence" value="ECO:0007669"/>
    <property type="project" value="UniProtKB-KW"/>
</dbReference>
<dbReference type="OrthoDB" id="5405994at2"/>
<keyword evidence="4" id="KW-0804">Transcription</keyword>
<comment type="caution">
    <text evidence="6">The sequence shown here is derived from an EMBL/GenBank/DDBJ whole genome shotgun (WGS) entry which is preliminary data.</text>
</comment>
<keyword evidence="3" id="KW-0238">DNA-binding</keyword>
<dbReference type="RefSeq" id="WP_082161029.1">
    <property type="nucleotide sequence ID" value="NZ_CBTJ020000008.1"/>
</dbReference>
<evidence type="ECO:0000256" key="3">
    <source>
        <dbReference type="ARBA" id="ARBA00023125"/>
    </source>
</evidence>
<dbReference type="InterPro" id="IPR038722">
    <property type="entry name" value="Ner_HTH_dom"/>
</dbReference>
<evidence type="ECO:0000313" key="6">
    <source>
        <dbReference type="EMBL" id="CDI01104.1"/>
    </source>
</evidence>
<keyword evidence="2" id="KW-0805">Transcription regulation</keyword>
<reference evidence="6" key="2">
    <citation type="submission" date="2014-03" db="EMBL/GenBank/DDBJ databases">
        <title>Candidatus Competibacter-lineage genomes retrieved from metagenomes reveal functional metabolic diversity.</title>
        <authorList>
            <person name="McIlroy S.J."/>
            <person name="Albertsen M."/>
            <person name="Andresen E.K."/>
            <person name="Saunders A.M."/>
            <person name="Kristiansen R."/>
            <person name="Stokholm-Bjerregaard M."/>
            <person name="Nielsen K.L."/>
            <person name="Nielsen P.H."/>
        </authorList>
    </citation>
    <scope>NUCLEOTIDE SEQUENCE</scope>
    <source>
        <strain evidence="6">Run_A_D11</strain>
    </source>
</reference>
<reference evidence="6" key="1">
    <citation type="submission" date="2013-07" db="EMBL/GenBank/DDBJ databases">
        <authorList>
            <person name="McIlroy S."/>
        </authorList>
    </citation>
    <scope>NUCLEOTIDE SEQUENCE [LARGE SCALE GENOMIC DNA]</scope>
    <source>
        <strain evidence="6">Run_A_D11</strain>
    </source>
</reference>
<evidence type="ECO:0000256" key="1">
    <source>
        <dbReference type="ARBA" id="ARBA00006157"/>
    </source>
</evidence>
<organism evidence="6 7">
    <name type="scientific">Candidatus Competibacter denitrificans Run_A_D11</name>
    <dbReference type="NCBI Taxonomy" id="1400863"/>
    <lineage>
        <taxon>Bacteria</taxon>
        <taxon>Pseudomonadati</taxon>
        <taxon>Pseudomonadota</taxon>
        <taxon>Gammaproteobacteria</taxon>
        <taxon>Candidatus Competibacteraceae</taxon>
        <taxon>Candidatus Competibacter</taxon>
    </lineage>
</organism>
<protein>
    <recommendedName>
        <fullName evidence="5">Ner winged helix-turn-helix DNA-binding domain-containing protein</fullName>
    </recommendedName>
</protein>
<dbReference type="SUPFAM" id="SSF47413">
    <property type="entry name" value="lambda repressor-like DNA-binding domains"/>
    <property type="match status" value="1"/>
</dbReference>
<sequence length="74" mass="8567">MTTEPHSKNTNSRALWIKHQLERLGTSYAQIAREEGVSRQAVNKAVYAPYPKMERAIAKRLGLTAREIWPERYP</sequence>
<accession>W6M3Q9</accession>
<evidence type="ECO:0000256" key="2">
    <source>
        <dbReference type="ARBA" id="ARBA00023015"/>
    </source>
</evidence>
<dbReference type="InterPro" id="IPR010982">
    <property type="entry name" value="Lambda_DNA-bd_dom_sf"/>
</dbReference>